<proteinExistence type="predicted"/>
<name>A0A9D3YWC7_DREPO</name>
<organism evidence="2 3">
    <name type="scientific">Dreissena polymorpha</name>
    <name type="common">Zebra mussel</name>
    <name type="synonym">Mytilus polymorpha</name>
    <dbReference type="NCBI Taxonomy" id="45954"/>
    <lineage>
        <taxon>Eukaryota</taxon>
        <taxon>Metazoa</taxon>
        <taxon>Spiralia</taxon>
        <taxon>Lophotrochozoa</taxon>
        <taxon>Mollusca</taxon>
        <taxon>Bivalvia</taxon>
        <taxon>Autobranchia</taxon>
        <taxon>Heteroconchia</taxon>
        <taxon>Euheterodonta</taxon>
        <taxon>Imparidentia</taxon>
        <taxon>Neoheterodontei</taxon>
        <taxon>Myida</taxon>
        <taxon>Dreissenoidea</taxon>
        <taxon>Dreissenidae</taxon>
        <taxon>Dreissena</taxon>
    </lineage>
</organism>
<dbReference type="Proteomes" id="UP000828390">
    <property type="component" value="Unassembled WGS sequence"/>
</dbReference>
<feature type="region of interest" description="Disordered" evidence="1">
    <location>
        <begin position="21"/>
        <end position="69"/>
    </location>
</feature>
<reference evidence="2" key="2">
    <citation type="submission" date="2020-11" db="EMBL/GenBank/DDBJ databases">
        <authorList>
            <person name="McCartney M.A."/>
            <person name="Auch B."/>
            <person name="Kono T."/>
            <person name="Mallez S."/>
            <person name="Becker A."/>
            <person name="Gohl D.M."/>
            <person name="Silverstein K.A.T."/>
            <person name="Koren S."/>
            <person name="Bechman K.B."/>
            <person name="Herman A."/>
            <person name="Abrahante J.E."/>
            <person name="Garbe J."/>
        </authorList>
    </citation>
    <scope>NUCLEOTIDE SEQUENCE</scope>
    <source>
        <strain evidence="2">Duluth1</strain>
        <tissue evidence="2">Whole animal</tissue>
    </source>
</reference>
<sequence length="69" mass="7727">MYHHQKAAKANRKSILIAVKGRISNESEVSESDKSSDDKKKKKVKQAKEGKEKKKKNIGFDLKGGKSKV</sequence>
<gene>
    <name evidence="2" type="ORF">DPMN_080809</name>
</gene>
<dbReference type="AlphaFoldDB" id="A0A9D3YWC7"/>
<keyword evidence="3" id="KW-1185">Reference proteome</keyword>
<evidence type="ECO:0000256" key="1">
    <source>
        <dbReference type="SAM" id="MobiDB-lite"/>
    </source>
</evidence>
<dbReference type="EMBL" id="JAIWYP010000015">
    <property type="protein sequence ID" value="KAH3705731.1"/>
    <property type="molecule type" value="Genomic_DNA"/>
</dbReference>
<protein>
    <submittedName>
        <fullName evidence="2">Uncharacterized protein</fullName>
    </submittedName>
</protein>
<accession>A0A9D3YWC7</accession>
<reference evidence="2" key="1">
    <citation type="journal article" date="2019" name="bioRxiv">
        <title>The Genome of the Zebra Mussel, Dreissena polymorpha: A Resource for Invasive Species Research.</title>
        <authorList>
            <person name="McCartney M.A."/>
            <person name="Auch B."/>
            <person name="Kono T."/>
            <person name="Mallez S."/>
            <person name="Zhang Y."/>
            <person name="Obille A."/>
            <person name="Becker A."/>
            <person name="Abrahante J.E."/>
            <person name="Garbe J."/>
            <person name="Badalamenti J.P."/>
            <person name="Herman A."/>
            <person name="Mangelson H."/>
            <person name="Liachko I."/>
            <person name="Sullivan S."/>
            <person name="Sone E.D."/>
            <person name="Koren S."/>
            <person name="Silverstein K.A.T."/>
            <person name="Beckman K.B."/>
            <person name="Gohl D.M."/>
        </authorList>
    </citation>
    <scope>NUCLEOTIDE SEQUENCE</scope>
    <source>
        <strain evidence="2">Duluth1</strain>
        <tissue evidence="2">Whole animal</tissue>
    </source>
</reference>
<evidence type="ECO:0000313" key="3">
    <source>
        <dbReference type="Proteomes" id="UP000828390"/>
    </source>
</evidence>
<comment type="caution">
    <text evidence="2">The sequence shown here is derived from an EMBL/GenBank/DDBJ whole genome shotgun (WGS) entry which is preliminary data.</text>
</comment>
<evidence type="ECO:0000313" key="2">
    <source>
        <dbReference type="EMBL" id="KAH3705731.1"/>
    </source>
</evidence>